<dbReference type="Pfam" id="PF14552">
    <property type="entry name" value="Tautomerase_2"/>
    <property type="match status" value="1"/>
</dbReference>
<dbReference type="InterPro" id="IPR014347">
    <property type="entry name" value="Tautomerase/MIF_sf"/>
</dbReference>
<evidence type="ECO:0000313" key="2">
    <source>
        <dbReference type="Proteomes" id="UP000199245"/>
    </source>
</evidence>
<organism evidence="1 2">
    <name type="scientific">Bradyrhizobium brasilense</name>
    <dbReference type="NCBI Taxonomy" id="1419277"/>
    <lineage>
        <taxon>Bacteria</taxon>
        <taxon>Pseudomonadati</taxon>
        <taxon>Pseudomonadota</taxon>
        <taxon>Alphaproteobacteria</taxon>
        <taxon>Hyphomicrobiales</taxon>
        <taxon>Nitrobacteraceae</taxon>
        <taxon>Bradyrhizobium</taxon>
    </lineage>
</organism>
<accession>A0A1G7N704</accession>
<dbReference type="PANTHER" id="PTHR38460:SF1">
    <property type="entry name" value="TAUTOMERASE YOLI-RELATED"/>
    <property type="match status" value="1"/>
</dbReference>
<dbReference type="Proteomes" id="UP000199245">
    <property type="component" value="Unassembled WGS sequence"/>
</dbReference>
<name>A0A1G7N704_9BRAD</name>
<gene>
    <name evidence="1" type="ORF">SAMN05216337_106843</name>
</gene>
<reference evidence="1 2" key="1">
    <citation type="submission" date="2016-10" db="EMBL/GenBank/DDBJ databases">
        <authorList>
            <person name="de Groot N.N."/>
        </authorList>
    </citation>
    <scope>NUCLEOTIDE SEQUENCE [LARGE SCALE GENOMIC DNA]</scope>
    <source>
        <strain evidence="1 2">R5</strain>
    </source>
</reference>
<dbReference type="InterPro" id="IPR037479">
    <property type="entry name" value="Tauto_MSAD"/>
</dbReference>
<dbReference type="RefSeq" id="WP_092090093.1">
    <property type="nucleotide sequence ID" value="NZ_FMZW01000068.1"/>
</dbReference>
<proteinExistence type="predicted"/>
<dbReference type="EMBL" id="FMZW01000068">
    <property type="protein sequence ID" value="SDF69835.1"/>
    <property type="molecule type" value="Genomic_DNA"/>
</dbReference>
<protein>
    <submittedName>
        <fullName evidence="1">Tautomerase enzyme</fullName>
    </submittedName>
</protein>
<dbReference type="SUPFAM" id="SSF55331">
    <property type="entry name" value="Tautomerase/MIF"/>
    <property type="match status" value="1"/>
</dbReference>
<dbReference type="PANTHER" id="PTHR38460">
    <property type="entry name" value="TAUTOMERASE YOLI-RELATED"/>
    <property type="match status" value="1"/>
</dbReference>
<sequence length="127" mass="14726">MPFVRIDLKRGKPAEYRKTLGEIVYKAMREVINVPENDKFQVITEHDRSDLNYADNYLGNSYSDDLIFIQITMNAGRTVEMKKAFYKRIVDDYQSQLQGRPDDVVINLVEVAKENWSFGHGIAQYAS</sequence>
<evidence type="ECO:0000313" key="1">
    <source>
        <dbReference type="EMBL" id="SDF69835.1"/>
    </source>
</evidence>
<dbReference type="Gene3D" id="3.30.429.10">
    <property type="entry name" value="Macrophage Migration Inhibitory Factor"/>
    <property type="match status" value="1"/>
</dbReference>
<dbReference type="AlphaFoldDB" id="A0A1G7N704"/>